<dbReference type="EMBL" id="JBHRXI010000030">
    <property type="protein sequence ID" value="MFC3616075.1"/>
    <property type="molecule type" value="Genomic_DNA"/>
</dbReference>
<dbReference type="RefSeq" id="WP_386737378.1">
    <property type="nucleotide sequence ID" value="NZ_JBHRXI010000030.1"/>
</dbReference>
<comment type="caution">
    <text evidence="1">The sequence shown here is derived from an EMBL/GenBank/DDBJ whole genome shotgun (WGS) entry which is preliminary data.</text>
</comment>
<name>A0ABV7TQ59_9RHOB</name>
<organism evidence="1 2">
    <name type="scientific">Lutimaribacter marinistellae</name>
    <dbReference type="NCBI Taxonomy" id="1820329"/>
    <lineage>
        <taxon>Bacteria</taxon>
        <taxon>Pseudomonadati</taxon>
        <taxon>Pseudomonadota</taxon>
        <taxon>Alphaproteobacteria</taxon>
        <taxon>Rhodobacterales</taxon>
        <taxon>Roseobacteraceae</taxon>
        <taxon>Lutimaribacter</taxon>
    </lineage>
</organism>
<reference evidence="2" key="1">
    <citation type="journal article" date="2019" name="Int. J. Syst. Evol. Microbiol.">
        <title>The Global Catalogue of Microorganisms (GCM) 10K type strain sequencing project: providing services to taxonomists for standard genome sequencing and annotation.</title>
        <authorList>
            <consortium name="The Broad Institute Genomics Platform"/>
            <consortium name="The Broad Institute Genome Sequencing Center for Infectious Disease"/>
            <person name="Wu L."/>
            <person name="Ma J."/>
        </authorList>
    </citation>
    <scope>NUCLEOTIDE SEQUENCE [LARGE SCALE GENOMIC DNA]</scope>
    <source>
        <strain evidence="2">KCTC 42911</strain>
    </source>
</reference>
<evidence type="ECO:0000313" key="2">
    <source>
        <dbReference type="Proteomes" id="UP001595629"/>
    </source>
</evidence>
<keyword evidence="2" id="KW-1185">Reference proteome</keyword>
<evidence type="ECO:0000313" key="1">
    <source>
        <dbReference type="EMBL" id="MFC3616075.1"/>
    </source>
</evidence>
<dbReference type="Proteomes" id="UP001595629">
    <property type="component" value="Unassembled WGS sequence"/>
</dbReference>
<gene>
    <name evidence="1" type="ORF">ACFORG_20180</name>
</gene>
<sequence>FDDVTLGFGILAADAMLVRGEVLERGFGSRFGTNLNRTGESSFAFETTSGAQDMVLELGGFDIDTGGEVEVLVNGVSLGNLGAGANEATTDYTLVLPASALEVGHNLVTFRQLINPNFAWGVENLRVSTPVDLALTRGLADPTVLGNQVGAASDITDGTALVSFTGTDRDLRLDLQGLDIDFGGDEVELFLNDVSLGMLAGTPDNGSGPSSFAISAAQQLAGENLLRFEQTRNDSFKWGISDLALAAPADFELTPGVVESGEFGNNFNGTSDADGIVAGSFQNTGTDLVVSLAGFDVDFDGELALRLNGQTIAELPAGTNTAETPYRFAIDAGAQAGEQNILEVVQLRNPNFAWGITDLLIAAPDAALDTGAVETGEYGNNYNGATAPGGEVMMTFAGTGAAAGVPMRLEVTGFDIDFADEVEVRLNSTVLGNLDLTPNNGTGVTGFDLPEAALLAGENVLTFEQMRNDSFRWGVTDVQVRSLTDFTLDGTTPETGSWGNNFNGSTAPDARVTGAFQADGGPVVIRVGGFDVDTGDELQVSLNGTALRFLPEGVNDATQPYVLGLSGSQVYEGENLLSFTQERNPVWKWGVTDISATPADIDLALDTVERGVYGKGYLGTSSDTALAVFDTDTDALRLDLRGYDIDLADEVEILLNGQSQGFLSGGAANNNTLADFDLTLDPTDVLVGETNVLEARQALNPNFTWAITEIEISATTV</sequence>
<protein>
    <submittedName>
        <fullName evidence="1">Uncharacterized protein</fullName>
    </submittedName>
</protein>
<accession>A0ABV7TQ59</accession>
<proteinExistence type="predicted"/>
<feature type="non-terminal residue" evidence="1">
    <location>
        <position position="1"/>
    </location>
</feature>